<evidence type="ECO:0000256" key="4">
    <source>
        <dbReference type="ARBA" id="ARBA00023136"/>
    </source>
</evidence>
<dbReference type="InterPro" id="IPR020846">
    <property type="entry name" value="MFS_dom"/>
</dbReference>
<keyword evidence="2 5" id="KW-0812">Transmembrane</keyword>
<name>A0ABW9XD04_9SPHN</name>
<dbReference type="InterPro" id="IPR011701">
    <property type="entry name" value="MFS"/>
</dbReference>
<feature type="transmembrane region" description="Helical" evidence="5">
    <location>
        <begin position="27"/>
        <end position="50"/>
    </location>
</feature>
<dbReference type="PROSITE" id="PS50850">
    <property type="entry name" value="MFS"/>
    <property type="match status" value="1"/>
</dbReference>
<feature type="transmembrane region" description="Helical" evidence="5">
    <location>
        <begin position="427"/>
        <end position="446"/>
    </location>
</feature>
<feature type="transmembrane region" description="Helical" evidence="5">
    <location>
        <begin position="186"/>
        <end position="206"/>
    </location>
</feature>
<evidence type="ECO:0000313" key="7">
    <source>
        <dbReference type="EMBL" id="NBC36421.1"/>
    </source>
</evidence>
<evidence type="ECO:0000259" key="6">
    <source>
        <dbReference type="PROSITE" id="PS50850"/>
    </source>
</evidence>
<dbReference type="Gene3D" id="1.20.1720.10">
    <property type="entry name" value="Multidrug resistance protein D"/>
    <property type="match status" value="1"/>
</dbReference>
<dbReference type="Gene3D" id="1.20.1250.20">
    <property type="entry name" value="MFS general substrate transporter like domains"/>
    <property type="match status" value="1"/>
</dbReference>
<feature type="transmembrane region" description="Helical" evidence="5">
    <location>
        <begin position="452"/>
        <end position="471"/>
    </location>
</feature>
<evidence type="ECO:0000256" key="5">
    <source>
        <dbReference type="SAM" id="Phobius"/>
    </source>
</evidence>
<feature type="transmembrane region" description="Helical" evidence="5">
    <location>
        <begin position="354"/>
        <end position="376"/>
    </location>
</feature>
<organism evidence="7 8">
    <name type="scientific">Novosphingobium ovatum</name>
    <dbReference type="NCBI Taxonomy" id="1908523"/>
    <lineage>
        <taxon>Bacteria</taxon>
        <taxon>Pseudomonadati</taxon>
        <taxon>Pseudomonadota</taxon>
        <taxon>Alphaproteobacteria</taxon>
        <taxon>Sphingomonadales</taxon>
        <taxon>Sphingomonadaceae</taxon>
        <taxon>Novosphingobium</taxon>
    </lineage>
</organism>
<dbReference type="CDD" id="cd17321">
    <property type="entry name" value="MFS_MMR_MDR_like"/>
    <property type="match status" value="1"/>
</dbReference>
<gene>
    <name evidence="7" type="ORF">GTZ99_07625</name>
</gene>
<feature type="domain" description="Major facilitator superfamily (MFS) profile" evidence="6">
    <location>
        <begin position="28"/>
        <end position="478"/>
    </location>
</feature>
<dbReference type="PANTHER" id="PTHR42718:SF39">
    <property type="entry name" value="ACTINORHODIN TRANSPORTER-RELATED"/>
    <property type="match status" value="1"/>
</dbReference>
<feature type="transmembrane region" description="Helical" evidence="5">
    <location>
        <begin position="290"/>
        <end position="313"/>
    </location>
</feature>
<feature type="transmembrane region" description="Helical" evidence="5">
    <location>
        <begin position="154"/>
        <end position="174"/>
    </location>
</feature>
<dbReference type="SUPFAM" id="SSF103473">
    <property type="entry name" value="MFS general substrate transporter"/>
    <property type="match status" value="1"/>
</dbReference>
<evidence type="ECO:0000256" key="1">
    <source>
        <dbReference type="ARBA" id="ARBA00004141"/>
    </source>
</evidence>
<evidence type="ECO:0000313" key="8">
    <source>
        <dbReference type="Proteomes" id="UP000753724"/>
    </source>
</evidence>
<accession>A0ABW9XD04</accession>
<feature type="transmembrane region" description="Helical" evidence="5">
    <location>
        <begin position="382"/>
        <end position="406"/>
    </location>
</feature>
<evidence type="ECO:0000256" key="3">
    <source>
        <dbReference type="ARBA" id="ARBA00022989"/>
    </source>
</evidence>
<evidence type="ECO:0000256" key="2">
    <source>
        <dbReference type="ARBA" id="ARBA00022692"/>
    </source>
</evidence>
<comment type="caution">
    <text evidence="7">The sequence shown here is derived from an EMBL/GenBank/DDBJ whole genome shotgun (WGS) entry which is preliminary data.</text>
</comment>
<dbReference type="InterPro" id="IPR036259">
    <property type="entry name" value="MFS_trans_sf"/>
</dbReference>
<sequence length="487" mass="50002">MRRCGCCAKARSDVVHADAMSPRQKSLALLTLIVAQVLEIVDMTIVNTALPAIKAEIGAGSGAAQWIVAGYSLAFALLLMAGGRLGDSFGYRRMFLIGVAGFSLSSLACGMAQDGTQLVAARLAQGATGAIMGPQVMALIQVMFEPLQRVSKMALFGIIGGLAAIAGPVLGGLLIKADLFDLGWRIVFLINLPVGVLALVAGWRYLPRAKSARPGGYDLAGMGWFAAALALVMAPFAHAEGQAISLTAYGLALASVPLGWIGWRHVSARVAQGRVALFDPALFAIPTFRLGLLSSVVFAAANGGFLLIFAFALQAERGQTPLMTGLLHMPFGLGAMVGIGVLGRHFLPKLGRWVLVIGGGVMALSCVLVFGGIGPWMLSWTALVPVLVLAGIGMGLATGSLGPITVAQVDRDHAGAASSLLKTAQQLGAAVGVAVCGSAYFGGVVIPGLRPLLLAAAIIAGLELVCVAVSLRLPGDIFGRRPAHAAG</sequence>
<feature type="transmembrane region" description="Helical" evidence="5">
    <location>
        <begin position="62"/>
        <end position="82"/>
    </location>
</feature>
<comment type="subcellular location">
    <subcellularLocation>
        <location evidence="1">Membrane</location>
        <topology evidence="1">Multi-pass membrane protein</topology>
    </subcellularLocation>
</comment>
<feature type="transmembrane region" description="Helical" evidence="5">
    <location>
        <begin position="218"/>
        <end position="237"/>
    </location>
</feature>
<reference evidence="8" key="1">
    <citation type="submission" date="2020-01" db="EMBL/GenBank/DDBJ databases">
        <title>Sphingomonas sp. strain CSW-10.</title>
        <authorList>
            <person name="Chen W.-M."/>
        </authorList>
    </citation>
    <scope>NUCLEOTIDE SEQUENCE [LARGE SCALE GENOMIC DNA]</scope>
    <source>
        <strain evidence="8">FSY-8</strain>
    </source>
</reference>
<dbReference type="EMBL" id="JAAAPO010000003">
    <property type="protein sequence ID" value="NBC36421.1"/>
    <property type="molecule type" value="Genomic_DNA"/>
</dbReference>
<keyword evidence="3 5" id="KW-1133">Transmembrane helix</keyword>
<protein>
    <submittedName>
        <fullName evidence="7">MFS transporter</fullName>
    </submittedName>
</protein>
<dbReference type="Proteomes" id="UP000753724">
    <property type="component" value="Unassembled WGS sequence"/>
</dbReference>
<proteinExistence type="predicted"/>
<feature type="transmembrane region" description="Helical" evidence="5">
    <location>
        <begin position="325"/>
        <end position="342"/>
    </location>
</feature>
<feature type="transmembrane region" description="Helical" evidence="5">
    <location>
        <begin position="243"/>
        <end position="263"/>
    </location>
</feature>
<keyword evidence="8" id="KW-1185">Reference proteome</keyword>
<dbReference type="PANTHER" id="PTHR42718">
    <property type="entry name" value="MAJOR FACILITATOR SUPERFAMILY MULTIDRUG TRANSPORTER MFSC"/>
    <property type="match status" value="1"/>
</dbReference>
<keyword evidence="4 5" id="KW-0472">Membrane</keyword>
<dbReference type="Pfam" id="PF07690">
    <property type="entry name" value="MFS_1"/>
    <property type="match status" value="1"/>
</dbReference>